<evidence type="ECO:0000313" key="2">
    <source>
        <dbReference type="EMBL" id="MDX2334098.1"/>
    </source>
</evidence>
<keyword evidence="3" id="KW-1185">Reference proteome</keyword>
<dbReference type="RefSeq" id="WP_319078512.1">
    <property type="nucleotide sequence ID" value="NZ_JAMYEC010000002.1"/>
</dbReference>
<dbReference type="Pfam" id="PF24072">
    <property type="entry name" value="T7_gp14"/>
    <property type="match status" value="1"/>
</dbReference>
<evidence type="ECO:0000313" key="3">
    <source>
        <dbReference type="Proteomes" id="UP001272940"/>
    </source>
</evidence>
<feature type="region of interest" description="Disordered" evidence="1">
    <location>
        <begin position="90"/>
        <end position="113"/>
    </location>
</feature>
<gene>
    <name evidence="2" type="ORF">NJD11_03990</name>
</gene>
<dbReference type="EMBL" id="JAMYEC010000002">
    <property type="protein sequence ID" value="MDX2334098.1"/>
    <property type="molecule type" value="Genomic_DNA"/>
</dbReference>
<proteinExistence type="predicted"/>
<evidence type="ECO:0000256" key="1">
    <source>
        <dbReference type="SAM" id="MobiDB-lite"/>
    </source>
</evidence>
<organism evidence="2 3">
    <name type="scientific">Brevundimonas vesicularis</name>
    <name type="common">Pseudomonas vesicularis</name>
    <dbReference type="NCBI Taxonomy" id="41276"/>
    <lineage>
        <taxon>Bacteria</taxon>
        <taxon>Pseudomonadati</taxon>
        <taxon>Pseudomonadota</taxon>
        <taxon>Alphaproteobacteria</taxon>
        <taxon>Caulobacterales</taxon>
        <taxon>Caulobacteraceae</taxon>
        <taxon>Brevundimonas</taxon>
    </lineage>
</organism>
<comment type="caution">
    <text evidence="2">The sequence shown here is derived from an EMBL/GenBank/DDBJ whole genome shotgun (WGS) entry which is preliminary data.</text>
</comment>
<feature type="compositionally biased region" description="Low complexity" evidence="1">
    <location>
        <begin position="96"/>
        <end position="113"/>
    </location>
</feature>
<sequence>MTTIAVVGAATETIGQMQSAKAQQKAIDAQLATTQQEIRVAQTAELNERQRVARKEQARIKVAAGEAGLNIGGSVEALLKDSLMQNQLSAERTNLNAESQQRAAAAEANSMSSRIQSPTILGAGLRIATAGAQGYYGGKSLQLQQSAAAKGPN</sequence>
<protein>
    <recommendedName>
        <fullName evidence="4">Internal virion protein B</fullName>
    </recommendedName>
</protein>
<reference evidence="2 3" key="1">
    <citation type="journal article" date="2023" name="FEMS Microbes">
        <title>Whole genomes of deep-sea sponge-associated bacteria exhibit high novel natural product potential.</title>
        <authorList>
            <person name="Hesketh-Best P.J."/>
            <person name="January G.G."/>
            <person name="Koch M.J."/>
            <person name="Warburton P.J."/>
            <person name="Howell K.L."/>
            <person name="Upton M."/>
        </authorList>
    </citation>
    <scope>NUCLEOTIDE SEQUENCE [LARGE SCALE GENOMIC DNA]</scope>
    <source>
        <strain evidence="2 3">PC206-O</strain>
    </source>
</reference>
<dbReference type="InterPro" id="IPR038996">
    <property type="entry name" value="Gp14"/>
</dbReference>
<name>A0ABU4KM48_BREVE</name>
<accession>A0ABU4KM48</accession>
<evidence type="ECO:0008006" key="4">
    <source>
        <dbReference type="Google" id="ProtNLM"/>
    </source>
</evidence>
<dbReference type="Proteomes" id="UP001272940">
    <property type="component" value="Unassembled WGS sequence"/>
</dbReference>